<keyword evidence="8" id="KW-1185">Reference proteome</keyword>
<feature type="DNA-binding region" description="HMG box" evidence="4">
    <location>
        <begin position="88"/>
        <end position="156"/>
    </location>
</feature>
<feature type="region of interest" description="Disordered" evidence="5">
    <location>
        <begin position="151"/>
        <end position="231"/>
    </location>
</feature>
<dbReference type="PANTHER" id="PTHR10270:SF320">
    <property type="entry name" value="BOX TRANSCRIPTIONAL REGULATOR, PUTATIVE (AFU_ORTHOLOGUE AFUA_4G10820)-RELATED"/>
    <property type="match status" value="1"/>
</dbReference>
<keyword evidence="2 4" id="KW-0238">DNA-binding</keyword>
<dbReference type="InterPro" id="IPR009071">
    <property type="entry name" value="HMG_box_dom"/>
</dbReference>
<accession>A0A8K0WS87</accession>
<dbReference type="GO" id="GO:0000978">
    <property type="term" value="F:RNA polymerase II cis-regulatory region sequence-specific DNA binding"/>
    <property type="evidence" value="ECO:0007669"/>
    <property type="project" value="TreeGrafter"/>
</dbReference>
<dbReference type="AlphaFoldDB" id="A0A8K0WS87"/>
<keyword evidence="1" id="KW-0805">Transcription regulation</keyword>
<gene>
    <name evidence="7" type="ORF">B0I35DRAFT_209202</name>
</gene>
<dbReference type="PROSITE" id="PS50118">
    <property type="entry name" value="HMG_BOX_2"/>
    <property type="match status" value="1"/>
</dbReference>
<protein>
    <recommendedName>
        <fullName evidence="6">HMG box domain-containing protein</fullName>
    </recommendedName>
</protein>
<dbReference type="SUPFAM" id="SSF47095">
    <property type="entry name" value="HMG-box"/>
    <property type="match status" value="1"/>
</dbReference>
<keyword evidence="4" id="KW-0539">Nucleus</keyword>
<dbReference type="FunFam" id="1.10.30.10:FF:000041">
    <property type="entry name" value="HMG box family protein"/>
    <property type="match status" value="1"/>
</dbReference>
<dbReference type="InterPro" id="IPR050140">
    <property type="entry name" value="SRY-related_HMG-box_TF-like"/>
</dbReference>
<dbReference type="GO" id="GO:0005634">
    <property type="term" value="C:nucleus"/>
    <property type="evidence" value="ECO:0007669"/>
    <property type="project" value="UniProtKB-UniRule"/>
</dbReference>
<dbReference type="OrthoDB" id="6247875at2759"/>
<dbReference type="Pfam" id="PF00505">
    <property type="entry name" value="HMG_box"/>
    <property type="match status" value="1"/>
</dbReference>
<dbReference type="CDD" id="cd01389">
    <property type="entry name" value="HMG-box_ROX1-like"/>
    <property type="match status" value="1"/>
</dbReference>
<evidence type="ECO:0000256" key="1">
    <source>
        <dbReference type="ARBA" id="ARBA00023015"/>
    </source>
</evidence>
<dbReference type="GO" id="GO:0030154">
    <property type="term" value="P:cell differentiation"/>
    <property type="evidence" value="ECO:0007669"/>
    <property type="project" value="TreeGrafter"/>
</dbReference>
<evidence type="ECO:0000256" key="4">
    <source>
        <dbReference type="PROSITE-ProRule" id="PRU00267"/>
    </source>
</evidence>
<keyword evidence="3" id="KW-0804">Transcription</keyword>
<evidence type="ECO:0000256" key="2">
    <source>
        <dbReference type="ARBA" id="ARBA00023125"/>
    </source>
</evidence>
<dbReference type="GO" id="GO:0000122">
    <property type="term" value="P:negative regulation of transcription by RNA polymerase II"/>
    <property type="evidence" value="ECO:0007669"/>
    <property type="project" value="TreeGrafter"/>
</dbReference>
<dbReference type="EMBL" id="JAGPNK010000005">
    <property type="protein sequence ID" value="KAH7321199.1"/>
    <property type="molecule type" value="Genomic_DNA"/>
</dbReference>
<evidence type="ECO:0000256" key="3">
    <source>
        <dbReference type="ARBA" id="ARBA00023163"/>
    </source>
</evidence>
<organism evidence="7 8">
    <name type="scientific">Stachybotrys elegans</name>
    <dbReference type="NCBI Taxonomy" id="80388"/>
    <lineage>
        <taxon>Eukaryota</taxon>
        <taxon>Fungi</taxon>
        <taxon>Dikarya</taxon>
        <taxon>Ascomycota</taxon>
        <taxon>Pezizomycotina</taxon>
        <taxon>Sordariomycetes</taxon>
        <taxon>Hypocreomycetidae</taxon>
        <taxon>Hypocreales</taxon>
        <taxon>Stachybotryaceae</taxon>
        <taxon>Stachybotrys</taxon>
    </lineage>
</organism>
<reference evidence="7" key="1">
    <citation type="journal article" date="2021" name="Nat. Commun.">
        <title>Genetic determinants of endophytism in the Arabidopsis root mycobiome.</title>
        <authorList>
            <person name="Mesny F."/>
            <person name="Miyauchi S."/>
            <person name="Thiergart T."/>
            <person name="Pickel B."/>
            <person name="Atanasova L."/>
            <person name="Karlsson M."/>
            <person name="Huettel B."/>
            <person name="Barry K.W."/>
            <person name="Haridas S."/>
            <person name="Chen C."/>
            <person name="Bauer D."/>
            <person name="Andreopoulos W."/>
            <person name="Pangilinan J."/>
            <person name="LaButti K."/>
            <person name="Riley R."/>
            <person name="Lipzen A."/>
            <person name="Clum A."/>
            <person name="Drula E."/>
            <person name="Henrissat B."/>
            <person name="Kohler A."/>
            <person name="Grigoriev I.V."/>
            <person name="Martin F.M."/>
            <person name="Hacquard S."/>
        </authorList>
    </citation>
    <scope>NUCLEOTIDE SEQUENCE</scope>
    <source>
        <strain evidence="7">MPI-CAGE-CH-0235</strain>
    </source>
</reference>
<evidence type="ECO:0000256" key="5">
    <source>
        <dbReference type="SAM" id="MobiDB-lite"/>
    </source>
</evidence>
<dbReference type="InterPro" id="IPR036910">
    <property type="entry name" value="HMG_box_dom_sf"/>
</dbReference>
<proteinExistence type="predicted"/>
<feature type="domain" description="HMG box" evidence="6">
    <location>
        <begin position="88"/>
        <end position="156"/>
    </location>
</feature>
<feature type="region of interest" description="Disordered" evidence="5">
    <location>
        <begin position="16"/>
        <end position="70"/>
    </location>
</feature>
<evidence type="ECO:0000313" key="7">
    <source>
        <dbReference type="EMBL" id="KAH7321199.1"/>
    </source>
</evidence>
<dbReference type="Proteomes" id="UP000813444">
    <property type="component" value="Unassembled WGS sequence"/>
</dbReference>
<comment type="caution">
    <text evidence="7">The sequence shown here is derived from an EMBL/GenBank/DDBJ whole genome shotgun (WGS) entry which is preliminary data.</text>
</comment>
<evidence type="ECO:0000313" key="8">
    <source>
        <dbReference type="Proteomes" id="UP000813444"/>
    </source>
</evidence>
<name>A0A8K0WS87_9HYPO</name>
<dbReference type="GO" id="GO:0001228">
    <property type="term" value="F:DNA-binding transcription activator activity, RNA polymerase II-specific"/>
    <property type="evidence" value="ECO:0007669"/>
    <property type="project" value="TreeGrafter"/>
</dbReference>
<sequence length="669" mass="74404">MAEVAPSLPRLVAKSISTPAQDISEHHAQRVETAPRATLPGNNFALPSRTREEDSLAANSESGEHHVINGPGAEPRDFICFCTPAPKIPRPRNAFILYRQHHHAQVSAEYPDLSNPDISKVIGQSWRKEDAEVREKWKALAAEEKLRHQLQYPEYRYQPRRNSRNQTGQPGVSPPDDQERCSKCKGRMMPTPCTPATPLGTSGIDSTAGEVSPTETVNMSTPVPRGTSDERSVDVPLAFANQPRKVRATDPAEPLNLDSKRRRTDTYHCLPRASGYPASHNGIGGIREPTRAVSDGSQTCIRPWAECLTPNSLPRPQDSPMRPLPWPHLSIPWAERDATTPGGFDKSLRLPPLQVSLANSVPAAMGNQNASPRSIMSMTGLGIISPQQSEARSWEDIIMELPSTFKLRALTKASQPITTAIPGNLTARPRGAFIAVEGFDAMVLADIGSSVERSLLATGEVALRTWESSQAEGQAPAPRHQQHDLAGVSKVYSITSYMNTVMLWQERSKQILDYITQFSGRVAAPVQTVPGEQHHTFDVTTFNDRATSSTQTPVALAKDGFSWTLSDRFACNMSLKDNYSPTEHWQWLASLWRGTACPDLIIYVVPSSEEEIQRFGAVEVSRRLGLITVRVLRHRRIDEGTERRVCFEVMEWIREGSFRDWVPHHWRQK</sequence>
<evidence type="ECO:0000259" key="6">
    <source>
        <dbReference type="PROSITE" id="PS50118"/>
    </source>
</evidence>
<dbReference type="Gene3D" id="1.10.30.10">
    <property type="entry name" value="High mobility group box domain"/>
    <property type="match status" value="1"/>
</dbReference>
<dbReference type="PANTHER" id="PTHR10270">
    <property type="entry name" value="SOX TRANSCRIPTION FACTOR"/>
    <property type="match status" value="1"/>
</dbReference>
<dbReference type="SMART" id="SM00398">
    <property type="entry name" value="HMG"/>
    <property type="match status" value="1"/>
</dbReference>